<gene>
    <name evidence="3" type="ORF">RNC47_15270</name>
</gene>
<dbReference type="RefSeq" id="WP_311599136.1">
    <property type="nucleotide sequence ID" value="NZ_JAVREM010000016.1"/>
</dbReference>
<feature type="compositionally biased region" description="Acidic residues" evidence="1">
    <location>
        <begin position="121"/>
        <end position="145"/>
    </location>
</feature>
<reference evidence="4" key="1">
    <citation type="submission" date="2023-07" db="EMBL/GenBank/DDBJ databases">
        <title>30 novel species of actinomycetes from the DSMZ collection.</title>
        <authorList>
            <person name="Nouioui I."/>
        </authorList>
    </citation>
    <scope>NUCLEOTIDE SEQUENCE [LARGE SCALE GENOMIC DNA]</scope>
    <source>
        <strain evidence="4">DSM 44918</strain>
    </source>
</reference>
<feature type="compositionally biased region" description="Acidic residues" evidence="1">
    <location>
        <begin position="230"/>
        <end position="262"/>
    </location>
</feature>
<protein>
    <recommendedName>
        <fullName evidence="5">Hydrogenase expression protein HypF</fullName>
    </recommendedName>
</protein>
<proteinExistence type="predicted"/>
<sequence>MPVGKAIALAAMPSAALMGMGFSSPLAARADQQPENPFQDAPCVEMPDEAPTEEAGEAEDPEETEEPAEEPAEEPDAPEETEEPAEEETEEPEPPAEEPAEEPEPEPTEDAAADQQAPAEEPAEEPVAEGESAEEEQPAEEEGADPWDPLGLGDSLEELGESIDDFFNPGRDEQPEEPVTPEEPEESEEPEEPQEPTQPEEPDAPEETEEPEDVAPPAEADETQAPSAEETPEAEEETEPAEEEEDAESEDEESEEAVEVETVDPFAPDAQGRLPFPCPEELRVPGTDEQTPLILPAQPWYLDASYLTLRGLDYHGVVNVTTADGTVKQVLKFTAELIDIGDLHQIVDAPGGVRYHVGTDPGSNSTFRDGTVTMYTERLEGNLFGIIPVVFDPEHQPPLDLPIAYFTDVFITQAGQFGGTLTMRGMRSYTTNDGPTVVG</sequence>
<keyword evidence="2" id="KW-0732">Signal</keyword>
<evidence type="ECO:0000313" key="4">
    <source>
        <dbReference type="Proteomes" id="UP001183420"/>
    </source>
</evidence>
<accession>A0ABU2LQ28</accession>
<feature type="compositionally biased region" description="Low complexity" evidence="1">
    <location>
        <begin position="215"/>
        <end position="229"/>
    </location>
</feature>
<evidence type="ECO:0008006" key="5">
    <source>
        <dbReference type="Google" id="ProtNLM"/>
    </source>
</evidence>
<name>A0ABU2LQ28_9ACTN</name>
<dbReference type="Proteomes" id="UP001183420">
    <property type="component" value="Unassembled WGS sequence"/>
</dbReference>
<organism evidence="3 4">
    <name type="scientific">Streptomyces millisiae</name>
    <dbReference type="NCBI Taxonomy" id="3075542"/>
    <lineage>
        <taxon>Bacteria</taxon>
        <taxon>Bacillati</taxon>
        <taxon>Actinomycetota</taxon>
        <taxon>Actinomycetes</taxon>
        <taxon>Kitasatosporales</taxon>
        <taxon>Streptomycetaceae</taxon>
        <taxon>Streptomyces</taxon>
    </lineage>
</organism>
<dbReference type="EMBL" id="JAVREM010000016">
    <property type="protein sequence ID" value="MDT0319699.1"/>
    <property type="molecule type" value="Genomic_DNA"/>
</dbReference>
<feature type="compositionally biased region" description="Acidic residues" evidence="1">
    <location>
        <begin position="155"/>
        <end position="164"/>
    </location>
</feature>
<feature type="compositionally biased region" description="Acidic residues" evidence="1">
    <location>
        <begin position="46"/>
        <end position="112"/>
    </location>
</feature>
<evidence type="ECO:0000256" key="2">
    <source>
        <dbReference type="SAM" id="SignalP"/>
    </source>
</evidence>
<comment type="caution">
    <text evidence="3">The sequence shown here is derived from an EMBL/GenBank/DDBJ whole genome shotgun (WGS) entry which is preliminary data.</text>
</comment>
<evidence type="ECO:0000256" key="1">
    <source>
        <dbReference type="SAM" id="MobiDB-lite"/>
    </source>
</evidence>
<feature type="compositionally biased region" description="Acidic residues" evidence="1">
    <location>
        <begin position="174"/>
        <end position="213"/>
    </location>
</feature>
<feature type="chain" id="PRO_5045135272" description="Hydrogenase expression protein HypF" evidence="2">
    <location>
        <begin position="29"/>
        <end position="439"/>
    </location>
</feature>
<feature type="signal peptide" evidence="2">
    <location>
        <begin position="1"/>
        <end position="28"/>
    </location>
</feature>
<keyword evidence="4" id="KW-1185">Reference proteome</keyword>
<feature type="region of interest" description="Disordered" evidence="1">
    <location>
        <begin position="28"/>
        <end position="281"/>
    </location>
</feature>
<evidence type="ECO:0000313" key="3">
    <source>
        <dbReference type="EMBL" id="MDT0319699.1"/>
    </source>
</evidence>